<name>A0A1A7RF16_9GAMM</name>
<dbReference type="RefSeq" id="WP_067761451.1">
    <property type="nucleotide sequence ID" value="NZ_JBLZYA010000027.1"/>
</dbReference>
<sequence length="249" mass="29815">MPRIFIILACATVLVFGWMFYQYSAQQKEAAQFDAYQVVLLEKTEQIFQQAQNWEKPIEIDLSDARLKGDYKVMSDFILGQMLQRAEARNQYIRDLKALNWDKFLDIDRLVKDKKNNYQETEQMLQQVHAVVDAYEQKTTQQEENALEQAKHLPVKNIFRQQMTQSLRDSRDSDESHALFDLEKQSLAKADEIFKVIKVHKWEKKNKLFMFYEDEPLKQFNQLYSEMLQLNTQMDQIRQKNRTELKQKL</sequence>
<gene>
    <name evidence="1" type="ORF">A9J31_00510</name>
</gene>
<evidence type="ECO:0000313" key="2">
    <source>
        <dbReference type="Proteomes" id="UP000185753"/>
    </source>
</evidence>
<proteinExistence type="predicted"/>
<reference evidence="2" key="1">
    <citation type="submission" date="2016-06" db="EMBL/GenBank/DDBJ databases">
        <authorList>
            <person name="Radolfova-Krizova L."/>
            <person name="Nemec A."/>
        </authorList>
    </citation>
    <scope>NUCLEOTIDE SEQUENCE [LARGE SCALE GENOMIC DNA]</scope>
    <source>
        <strain evidence="2">ANC 4275</strain>
    </source>
</reference>
<dbReference type="AlphaFoldDB" id="A0A1A7RF16"/>
<dbReference type="OrthoDB" id="6709247at2"/>
<dbReference type="EMBL" id="LZDS01000001">
    <property type="protein sequence ID" value="OBX30028.1"/>
    <property type="molecule type" value="Genomic_DNA"/>
</dbReference>
<evidence type="ECO:0000313" key="1">
    <source>
        <dbReference type="EMBL" id="OBX30028.1"/>
    </source>
</evidence>
<keyword evidence="2" id="KW-1185">Reference proteome</keyword>
<accession>A0A1A7RF16</accession>
<dbReference type="STRING" id="1443941.A9J31_00510"/>
<dbReference type="Proteomes" id="UP000185753">
    <property type="component" value="Unassembled WGS sequence"/>
</dbReference>
<protein>
    <submittedName>
        <fullName evidence="1">Uncharacterized protein</fullName>
    </submittedName>
</protein>
<comment type="caution">
    <text evidence="1">The sequence shown here is derived from an EMBL/GenBank/DDBJ whole genome shotgun (WGS) entry which is preliminary data.</text>
</comment>
<organism evidence="1 2">
    <name type="scientific">Acinetobacter gandensis</name>
    <dbReference type="NCBI Taxonomy" id="1443941"/>
    <lineage>
        <taxon>Bacteria</taxon>
        <taxon>Pseudomonadati</taxon>
        <taxon>Pseudomonadota</taxon>
        <taxon>Gammaproteobacteria</taxon>
        <taxon>Moraxellales</taxon>
        <taxon>Moraxellaceae</taxon>
        <taxon>Acinetobacter</taxon>
    </lineage>
</organism>